<dbReference type="InterPro" id="IPR035963">
    <property type="entry name" value="FERM_2"/>
</dbReference>
<dbReference type="CDD" id="cd17090">
    <property type="entry name" value="FERM_F1_TLN"/>
    <property type="match status" value="1"/>
</dbReference>
<dbReference type="InterPro" id="IPR057346">
    <property type="entry name" value="Talin1/2_VBS2"/>
</dbReference>
<dbReference type="CDD" id="cd14473">
    <property type="entry name" value="FERM_B-lobe"/>
    <property type="match status" value="1"/>
</dbReference>
<evidence type="ECO:0000259" key="5">
    <source>
        <dbReference type="PROSITE" id="PS50057"/>
    </source>
</evidence>
<dbReference type="GO" id="GO:0005886">
    <property type="term" value="C:plasma membrane"/>
    <property type="evidence" value="ECO:0007669"/>
    <property type="project" value="TreeGrafter"/>
</dbReference>
<dbReference type="Pfam" id="PF21865">
    <property type="entry name" value="TLN1-like_RS"/>
    <property type="match status" value="1"/>
</dbReference>
<dbReference type="SUPFAM" id="SSF109885">
    <property type="entry name" value="I/LWEQ domain"/>
    <property type="match status" value="2"/>
</dbReference>
<dbReference type="PANTHER" id="PTHR19981:SF1">
    <property type="entry name" value="RHEA, ISOFORM B"/>
    <property type="match status" value="1"/>
</dbReference>
<dbReference type="InterPro" id="IPR054060">
    <property type="entry name" value="TLN1-like_RS"/>
</dbReference>
<keyword evidence="2" id="KW-0963">Cytoplasm</keyword>
<dbReference type="SUPFAM" id="SSF50729">
    <property type="entry name" value="PH domain-like"/>
    <property type="match status" value="1"/>
</dbReference>
<dbReference type="PROSITE" id="PS50057">
    <property type="entry name" value="FERM_3"/>
    <property type="match status" value="1"/>
</dbReference>
<evidence type="ECO:0000256" key="4">
    <source>
        <dbReference type="SAM" id="MobiDB-lite"/>
    </source>
</evidence>
<dbReference type="GO" id="GO:0005200">
    <property type="term" value="F:structural constituent of cytoskeleton"/>
    <property type="evidence" value="ECO:0007669"/>
    <property type="project" value="InterPro"/>
</dbReference>
<dbReference type="InterPro" id="IPR015224">
    <property type="entry name" value="Talin_cent"/>
</dbReference>
<accession>A0A0R3UK07</accession>
<dbReference type="InterPro" id="IPR035964">
    <property type="entry name" value="I/LWEQ_dom_sf"/>
</dbReference>
<dbReference type="Gene3D" id="1.20.80.10">
    <property type="match status" value="1"/>
</dbReference>
<evidence type="ECO:0000313" key="7">
    <source>
        <dbReference type="Proteomes" id="UP000267029"/>
    </source>
</evidence>
<dbReference type="Gene3D" id="3.10.20.90">
    <property type="entry name" value="Phosphatidylinositol 3-kinase Catalytic Subunit, Chain A, domain 1"/>
    <property type="match status" value="2"/>
</dbReference>
<dbReference type="GO" id="GO:0030036">
    <property type="term" value="P:actin cytoskeleton organization"/>
    <property type="evidence" value="ECO:0007669"/>
    <property type="project" value="TreeGrafter"/>
</dbReference>
<dbReference type="Gene3D" id="2.30.29.30">
    <property type="entry name" value="Pleckstrin-homology domain (PH domain)/Phosphotyrosine-binding domain (PTB)"/>
    <property type="match status" value="1"/>
</dbReference>
<dbReference type="SUPFAM" id="SSF109880">
    <property type="entry name" value="A middle domain of Talin 1"/>
    <property type="match status" value="1"/>
</dbReference>
<dbReference type="InterPro" id="IPR049108">
    <property type="entry name" value="Talin_R4"/>
</dbReference>
<dbReference type="InterPro" id="IPR032425">
    <property type="entry name" value="FERM_f0"/>
</dbReference>
<dbReference type="EMBL" id="UXSR01005422">
    <property type="protein sequence ID" value="VDD81877.1"/>
    <property type="molecule type" value="Genomic_DNA"/>
</dbReference>
<comment type="subcellular location">
    <subcellularLocation>
        <location evidence="1">Cytoplasm</location>
        <location evidence="1">Cytoskeleton</location>
    </subcellularLocation>
</comment>
<dbReference type="InterPro" id="IPR014352">
    <property type="entry name" value="FERM/acyl-CoA-bd_prot_sf"/>
</dbReference>
<dbReference type="InterPro" id="IPR019748">
    <property type="entry name" value="FERM_central"/>
</dbReference>
<dbReference type="Proteomes" id="UP000267029">
    <property type="component" value="Unassembled WGS sequence"/>
</dbReference>
<dbReference type="InterPro" id="IPR036723">
    <property type="entry name" value="Alpha-catenin/vinculin-like_sf"/>
</dbReference>
<protein>
    <recommendedName>
        <fullName evidence="5">FERM domain-containing protein</fullName>
    </recommendedName>
</protein>
<feature type="region of interest" description="Disordered" evidence="4">
    <location>
        <begin position="2939"/>
        <end position="2963"/>
    </location>
</feature>
<dbReference type="GO" id="GO:0005737">
    <property type="term" value="C:cytoplasm"/>
    <property type="evidence" value="ECO:0007669"/>
    <property type="project" value="TreeGrafter"/>
</dbReference>
<dbReference type="STRING" id="53468.A0A0R3UK07"/>
<evidence type="ECO:0000313" key="6">
    <source>
        <dbReference type="EMBL" id="VDD81877.1"/>
    </source>
</evidence>
<dbReference type="GO" id="GO:0001726">
    <property type="term" value="C:ruffle"/>
    <property type="evidence" value="ECO:0007669"/>
    <property type="project" value="InterPro"/>
</dbReference>
<dbReference type="InterPro" id="IPR036476">
    <property type="entry name" value="Talin_cent_sf"/>
</dbReference>
<dbReference type="GO" id="GO:0051015">
    <property type="term" value="F:actin filament binding"/>
    <property type="evidence" value="ECO:0007669"/>
    <property type="project" value="InterPro"/>
</dbReference>
<keyword evidence="7" id="KW-1185">Reference proteome</keyword>
<dbReference type="InterPro" id="IPR011993">
    <property type="entry name" value="PH-like_dom_sf"/>
</dbReference>
<dbReference type="GO" id="GO:0005925">
    <property type="term" value="C:focal adhesion"/>
    <property type="evidence" value="ECO:0007669"/>
    <property type="project" value="InterPro"/>
</dbReference>
<dbReference type="Pfam" id="PF25177">
    <property type="entry name" value="Talin_VBS2"/>
    <property type="match status" value="1"/>
</dbReference>
<dbReference type="Pfam" id="PF16511">
    <property type="entry name" value="FERM_f0"/>
    <property type="match status" value="1"/>
</dbReference>
<dbReference type="SMART" id="SM01244">
    <property type="entry name" value="IRS"/>
    <property type="match status" value="1"/>
</dbReference>
<dbReference type="SUPFAM" id="SSF47031">
    <property type="entry name" value="Second domain of FERM"/>
    <property type="match status" value="1"/>
</dbReference>
<evidence type="ECO:0000256" key="1">
    <source>
        <dbReference type="ARBA" id="ARBA00004245"/>
    </source>
</evidence>
<dbReference type="OrthoDB" id="10262320at2759"/>
<dbReference type="FunFam" id="1.20.80.10:FF:000007">
    <property type="entry name" value="Talin 2"/>
    <property type="match status" value="1"/>
</dbReference>
<proteinExistence type="predicted"/>
<dbReference type="GO" id="GO:0005856">
    <property type="term" value="C:cytoskeleton"/>
    <property type="evidence" value="ECO:0007669"/>
    <property type="project" value="UniProtKB-SubCell"/>
</dbReference>
<dbReference type="Gene3D" id="1.20.1420.10">
    <property type="entry name" value="Talin, central domain"/>
    <property type="match status" value="8"/>
</dbReference>
<dbReference type="Pfam" id="PF21692">
    <property type="entry name" value="Talin_R4"/>
    <property type="match status" value="1"/>
</dbReference>
<dbReference type="Gene3D" id="1.20.120.230">
    <property type="entry name" value="Alpha-catenin/vinculin-like"/>
    <property type="match status" value="4"/>
</dbReference>
<dbReference type="PANTHER" id="PTHR19981">
    <property type="entry name" value="TALIN"/>
    <property type="match status" value="1"/>
</dbReference>
<dbReference type="CDD" id="cd10569">
    <property type="entry name" value="FERM_C_Talin"/>
    <property type="match status" value="1"/>
</dbReference>
<feature type="domain" description="FERM" evidence="5">
    <location>
        <begin position="93"/>
        <end position="417"/>
    </location>
</feature>
<keyword evidence="3" id="KW-0206">Cytoskeleton</keyword>
<organism evidence="6 7">
    <name type="scientific">Mesocestoides corti</name>
    <name type="common">Flatworm</name>
    <dbReference type="NCBI Taxonomy" id="53468"/>
    <lineage>
        <taxon>Eukaryota</taxon>
        <taxon>Metazoa</taxon>
        <taxon>Spiralia</taxon>
        <taxon>Lophotrochozoa</taxon>
        <taxon>Platyhelminthes</taxon>
        <taxon>Cestoda</taxon>
        <taxon>Eucestoda</taxon>
        <taxon>Cyclophyllidea</taxon>
        <taxon>Mesocestoididae</taxon>
        <taxon>Mesocestoides</taxon>
    </lineage>
</organism>
<dbReference type="GO" id="GO:0005178">
    <property type="term" value="F:integrin binding"/>
    <property type="evidence" value="ECO:0007669"/>
    <property type="project" value="TreeGrafter"/>
</dbReference>
<dbReference type="InterPro" id="IPR019749">
    <property type="entry name" value="Band_41_domain"/>
</dbReference>
<dbReference type="SMART" id="SM00295">
    <property type="entry name" value="B41"/>
    <property type="match status" value="1"/>
</dbReference>
<dbReference type="GO" id="GO:0098609">
    <property type="term" value="P:cell-cell adhesion"/>
    <property type="evidence" value="ECO:0007669"/>
    <property type="project" value="TreeGrafter"/>
</dbReference>
<gene>
    <name evidence="6" type="ORF">MCOS_LOCUS7880</name>
</gene>
<dbReference type="FunFam" id="2.30.29.30:FF:000028">
    <property type="entry name" value="Talin 2"/>
    <property type="match status" value="1"/>
</dbReference>
<dbReference type="SUPFAM" id="SSF47220">
    <property type="entry name" value="alpha-catenin/vinculin-like"/>
    <property type="match status" value="1"/>
</dbReference>
<name>A0A0R3UK07_MESCO</name>
<dbReference type="CDD" id="cd17089">
    <property type="entry name" value="FERM_F0_TLN"/>
    <property type="match status" value="1"/>
</dbReference>
<evidence type="ECO:0000256" key="2">
    <source>
        <dbReference type="ARBA" id="ARBA00022490"/>
    </source>
</evidence>
<evidence type="ECO:0000256" key="3">
    <source>
        <dbReference type="ARBA" id="ARBA00023212"/>
    </source>
</evidence>
<dbReference type="Pfam" id="PF09141">
    <property type="entry name" value="Talin_middle"/>
    <property type="match status" value="1"/>
</dbReference>
<sequence>MVGDSRRLALRVSVPDADVTKALVFDALMTVGQACDQIRHQIREIDGLENPKEYGLFLPHEDNKKGLWLDNSRSLEHYILRNGDTIEYKYRFRWLYIRTMDGTRKTLRVDDSKTVAELMLPICTKMGIYNYEEYLLVRDTEEAEKERTMTMRRAHQAGGLVGTLRDADKMEKLRKELHTDDEVVWLNPAQSLRQQGIDEKEILLLRRRYFFSDMNVDARDPVQLNLLYVQLKDAILNGTHPVTLEEAVTLAALQCQVELGNYSPAKFRPGYIDLKDFLPKEFLKTKNVEKKISQHHATLNGLSDIDARVKYCHFCRSLKTYGITFFLVKEKMKGKNRLVPRLLGITKDSVVRLDERTKEVVKVWPLTSILKWAASPNAFTMDFGEYSPDEYYTAQTSEGEQISQLIAGYIDIILKKQKARDHQGIQGDEESAMYEENVRAERCGGNNFFPLYSAKLVQNERRSVGPADRGRNSMRVEETIEKQRRQQQQQAVNLVNGNGVPTQVDDGGNVNGYIGTSERRYIAVESAAATLSSEPGRSRPLDTTDDFMTGGVGVCCSGHVPIGHLKVVCLRLSSLVNPRSLDTQYYQCRTMTPAQRALHLTIEENMTTLEEGKQRLDIGPPVERVLTNLGRDEASRRWLDESMGATQVKVADEMGAMNAAVAQAVRSANRADAAFSVEAADPGDDLMMMQQSFRVVTVHFPAFVDNVKRVAVLRRESGMLRAEGEPDEEMRHVITDQSETNTQNLLGAARTVADSFTELLKAATPLTTRQTEYDLDTVNYVTEHGPQVSGGASSRKAILEAANRVGEASNDFLRYVMQDDEALTVEVGVEDGIGLDLAKEERLYQDELLGLAKEVANATAVLVVRAKHLATQTNLDPDHQQRVIVSATQTGLCTSQLVACTKVGLSTLRCFTSQSEVLAPTIQQASCQQQLSESAREVSVAVDGVVRTARNAGQSAHDSPTLSDAEVHDINAAVVEVEDAATDVRTTLDRLNAHLQRGSVKPYQGDTLDLFQQAYDDLQHETDGLRMVAAARRLSQVTAQMIADLKTHAENVEGDPDRQTRLFAAAKQLADVTTDLINQAKICSTNPDSKSSQDDLKRLSDELAVVAYASAAELLNARVIRSLHAAARAVVSASNSLVTTSRCAAKKSRANNYHMVADERSVSDSLPKLVSAIRLIRRNPDDPLAQLELIYTCEHIIQPCTQLARSCRSMAPTVSDPSLQNALDNSTSQMVVAVETLKACLARASPIARQLQMDGALARLLRIVREAEEMEALAKSGTLMSLPDDRVEDRFQMLRLSVRDGQDACGEVKSAVESLTTVYAAPQSPNRDQEEEWLGASANRLATALSDLLRATRCCLVADPGRFSSETPADVNAAVAARIAAQVAYQLVCESRKLDVVSPVASPDRQSEVLQSNRTVAGNCSVLGNDLHQALNDCLLKALPGQKELTEASDLVKRRRKELVRFAENPTVIEYPVEESRYERTQSEFTGAAVEFNQATADLTSCYTPGNFQRTSVRFVGAYDALVDKGLQLSRSRPLNDPTGRQLIHGLVEVSDKSSAMLDDARQVCSQPESEGLRQRLHVAARSVTDGISNLLSLSTSDVAPGVAECDAAIRRLETMRRLLDYPDRPLSQHLYHTCVESVAQALAGAFYRSNFTLQPLSDSIRGTLNGVRSLNTDVLTSNIRQMADCLCQITEETAQAAYLIGAAHPTSEPGRSGFLDVALFERLQLDIQNLGRAMTSPQVTEREVVNLANEMSAHLRTLRQAYDSIIAETTDQEAKRKLQAMSDDTIRSMSDLIQRSADWSDEGRRATANYVHTVNTQVSQLVRFITSGTQFVRQPAKISSEAHETQRPICASGHACLESGRGVILASKHMLQTADAKADASDSAFVAFTAASRDLTDNTKRLLNVLKQVQLVIATTLYSQAPGQSECQRALLNIRRLLHDLEQNKMAMMDSSTYPRHDSTEEGFLRSRLFLLQQLSTSARAVRDIAPQVGRSAKAEAERLGQAVRELDLLLPGLVSGALGAASRAPDASSQMIYVEHTRTVLESAEQLVSVSKQAGGNAKSDSIADAVDDAVKAQVDSCEELLSAIDTISSQQNFIVKLTAVLAESQALWDKNYYYLNHDFYVPFRVDQSGRVSEDAHFSDYQSRMLRLARHMEQQTQATVLTARRPQESTSQEMTRLIQNLAQDYAELCMITRDACETLHDPHQAEKLRWAVKNLGQTTRGLIQATVNVAASKPDTLGRTSTNSNVPASLRSLDFSAGAMNDRLRELIALLEAQGPGTQACLQGASTVSGIIADLDTTILFASSGTLHPPIRDDYDMHQLESRQRHEMYSSITSGGGRVYDDFGHEAQSNFISIRESIHRAADALVQDTRSLVIGAGEDQNRLAGSTQLAVRNISQLADVVKQGAALIGPGQSDSQVRVLGAAKDTAVALRSTLLAASQVHNRSKEDPAMEELQSSRNAFESRAAVLLKSVDSIDMESTRGTKALIATAHLARQLANRVSVATTTGSAAPSMNDLGSATTLSTTSSLVSRYLAPDELSRASVGPIQATVEKAVTAASSRRQDDALVCATTARRAVIDLVNSCKNLQRQQEIREDMRKETGEVVEQVTLEVAELMESVKCVIAEANEKTRNRVSTSAAKLSDMTRHLAHLIDQMRDGPRLVMYFRVSSPEWRDVAEKYLGRHIAFHHHYEPCSARDGSSRPVGSQVSCLQARLDSTGRILVGRGAATEAGRRIEGALQLLESDLYRSMRPTATQSASSHTRPILCMARSVALATRDFIQAVQSASTSNAGRPDSSNPDRMHLGRSELSVSMATEHLCELARLCSETRPQGPTAAPVDDPTRVMPTRERLLNAVRQVATASGELLYAVQSNSRIVPASLADVQSTGSAVKQQTDTMAMMVLNGGPIFSHLPSSQSAFEAAATSHVTNGSSTAEAVAARAPIQTNEAAPDDLEMSGGNQDARPA</sequence>
<dbReference type="InterPro" id="IPR002404">
    <property type="entry name" value="IRS_PTB"/>
</dbReference>
<dbReference type="Pfam" id="PF02174">
    <property type="entry name" value="IRS"/>
    <property type="match status" value="1"/>
</dbReference>
<reference evidence="6 7" key="1">
    <citation type="submission" date="2018-10" db="EMBL/GenBank/DDBJ databases">
        <authorList>
            <consortium name="Pathogen Informatics"/>
        </authorList>
    </citation>
    <scope>NUCLEOTIDE SEQUENCE [LARGE SCALE GENOMIC DNA]</scope>
</reference>
<dbReference type="InterPro" id="IPR000299">
    <property type="entry name" value="FERM_domain"/>
</dbReference>